<dbReference type="CDD" id="cd15570">
    <property type="entry name" value="PHD_Bye1p_SIZ1_like"/>
    <property type="match status" value="1"/>
</dbReference>
<dbReference type="SUPFAM" id="SSF57903">
    <property type="entry name" value="FYVE/PHD zinc finger"/>
    <property type="match status" value="1"/>
</dbReference>
<comment type="subcellular location">
    <subcellularLocation>
        <location evidence="1">Nucleus</location>
    </subcellularLocation>
</comment>
<evidence type="ECO:0008006" key="16">
    <source>
        <dbReference type="Google" id="ProtNLM"/>
    </source>
</evidence>
<dbReference type="InterPro" id="IPR031141">
    <property type="entry name" value="SIZ1/2_SP-RING"/>
</dbReference>
<dbReference type="InterPro" id="IPR036361">
    <property type="entry name" value="SAP_dom_sf"/>
</dbReference>
<dbReference type="InterPro" id="IPR003034">
    <property type="entry name" value="SAP_dom"/>
</dbReference>
<gene>
    <name evidence="14" type="ORF">TAV2_LOCUS17717</name>
</gene>
<dbReference type="SMART" id="SM00249">
    <property type="entry name" value="PHD"/>
    <property type="match status" value="1"/>
</dbReference>
<evidence type="ECO:0000256" key="2">
    <source>
        <dbReference type="ARBA" id="ARBA00004718"/>
    </source>
</evidence>
<dbReference type="GO" id="GO:0000785">
    <property type="term" value="C:chromatin"/>
    <property type="evidence" value="ECO:0007669"/>
    <property type="project" value="TreeGrafter"/>
</dbReference>
<keyword evidence="9" id="KW-0539">Nucleus</keyword>
<comment type="pathway">
    <text evidence="2">Protein modification; protein sumoylation.</text>
</comment>
<dbReference type="Proteomes" id="UP000836841">
    <property type="component" value="Chromosome 5"/>
</dbReference>
<keyword evidence="7" id="KW-0833">Ubl conjugation pathway</keyword>
<comment type="similarity">
    <text evidence="3">Belongs to the PIAS family.</text>
</comment>
<dbReference type="GO" id="GO:0008270">
    <property type="term" value="F:zinc ion binding"/>
    <property type="evidence" value="ECO:0007669"/>
    <property type="project" value="UniProtKB-KW"/>
</dbReference>
<dbReference type="GO" id="GO:0016925">
    <property type="term" value="P:protein sumoylation"/>
    <property type="evidence" value="ECO:0007669"/>
    <property type="project" value="TreeGrafter"/>
</dbReference>
<evidence type="ECO:0000256" key="3">
    <source>
        <dbReference type="ARBA" id="ARBA00005383"/>
    </source>
</evidence>
<dbReference type="AlphaFoldDB" id="A0AAU9SKH6"/>
<evidence type="ECO:0000313" key="14">
    <source>
        <dbReference type="EMBL" id="CAH2065357.1"/>
    </source>
</evidence>
<evidence type="ECO:0000256" key="8">
    <source>
        <dbReference type="ARBA" id="ARBA00022833"/>
    </source>
</evidence>
<name>A0AAU9SKH6_THLAR</name>
<dbReference type="InterPro" id="IPR011011">
    <property type="entry name" value="Znf_FYVE_PHD"/>
</dbReference>
<keyword evidence="8" id="KW-0862">Zinc</keyword>
<evidence type="ECO:0000256" key="1">
    <source>
        <dbReference type="ARBA" id="ARBA00004123"/>
    </source>
</evidence>
<dbReference type="GO" id="GO:0005634">
    <property type="term" value="C:nucleus"/>
    <property type="evidence" value="ECO:0007669"/>
    <property type="project" value="UniProtKB-SubCell"/>
</dbReference>
<evidence type="ECO:0000256" key="10">
    <source>
        <dbReference type="PROSITE-ProRule" id="PRU00452"/>
    </source>
</evidence>
<evidence type="ECO:0000256" key="7">
    <source>
        <dbReference type="ARBA" id="ARBA00022786"/>
    </source>
</evidence>
<evidence type="ECO:0000313" key="15">
    <source>
        <dbReference type="Proteomes" id="UP000836841"/>
    </source>
</evidence>
<evidence type="ECO:0000256" key="6">
    <source>
        <dbReference type="ARBA" id="ARBA00022771"/>
    </source>
</evidence>
<keyword evidence="6 10" id="KW-0863">Zinc-finger</keyword>
<organism evidence="14 15">
    <name type="scientific">Thlaspi arvense</name>
    <name type="common">Field penny-cress</name>
    <dbReference type="NCBI Taxonomy" id="13288"/>
    <lineage>
        <taxon>Eukaryota</taxon>
        <taxon>Viridiplantae</taxon>
        <taxon>Streptophyta</taxon>
        <taxon>Embryophyta</taxon>
        <taxon>Tracheophyta</taxon>
        <taxon>Spermatophyta</taxon>
        <taxon>Magnoliopsida</taxon>
        <taxon>eudicotyledons</taxon>
        <taxon>Gunneridae</taxon>
        <taxon>Pentapetalae</taxon>
        <taxon>rosids</taxon>
        <taxon>malvids</taxon>
        <taxon>Brassicales</taxon>
        <taxon>Brassicaceae</taxon>
        <taxon>Thlaspideae</taxon>
        <taxon>Thlaspi</taxon>
    </lineage>
</organism>
<dbReference type="FunFam" id="1.10.720.30:FF:000014">
    <property type="entry name" value="E3 SUMO-protein ligase SIZ1"/>
    <property type="match status" value="1"/>
</dbReference>
<keyword evidence="15" id="KW-1185">Reference proteome</keyword>
<feature type="domain" description="SP-RING-type" evidence="13">
    <location>
        <begin position="346"/>
        <end position="432"/>
    </location>
</feature>
<evidence type="ECO:0000256" key="9">
    <source>
        <dbReference type="ARBA" id="ARBA00023242"/>
    </source>
</evidence>
<dbReference type="EMBL" id="OU466861">
    <property type="protein sequence ID" value="CAH2065357.1"/>
    <property type="molecule type" value="Genomic_DNA"/>
</dbReference>
<dbReference type="InterPro" id="IPR013083">
    <property type="entry name" value="Znf_RING/FYVE/PHD"/>
</dbReference>
<dbReference type="Gene3D" id="3.30.40.10">
    <property type="entry name" value="Zinc/RING finger domain, C3HC4 (zinc finger)"/>
    <property type="match status" value="2"/>
</dbReference>
<evidence type="ECO:0000259" key="13">
    <source>
        <dbReference type="PROSITE" id="PS51044"/>
    </source>
</evidence>
<dbReference type="GO" id="GO:0061665">
    <property type="term" value="F:SUMO ligase activity"/>
    <property type="evidence" value="ECO:0007669"/>
    <property type="project" value="TreeGrafter"/>
</dbReference>
<protein>
    <recommendedName>
        <fullName evidence="16">E3 SUMO-protein ligase SIZ1</fullName>
    </recommendedName>
</protein>
<dbReference type="PROSITE" id="PS51044">
    <property type="entry name" value="ZF_SP_RING"/>
    <property type="match status" value="1"/>
</dbReference>
<dbReference type="InterPro" id="IPR004181">
    <property type="entry name" value="Znf_MIZ"/>
</dbReference>
<dbReference type="SUPFAM" id="SSF68906">
    <property type="entry name" value="SAP domain"/>
    <property type="match status" value="1"/>
</dbReference>
<dbReference type="InterPro" id="IPR001965">
    <property type="entry name" value="Znf_PHD"/>
</dbReference>
<feature type="region of interest" description="Disordered" evidence="11">
    <location>
        <begin position="514"/>
        <end position="562"/>
    </location>
</feature>
<evidence type="ECO:0000259" key="12">
    <source>
        <dbReference type="PROSITE" id="PS50800"/>
    </source>
</evidence>
<keyword evidence="4" id="KW-0808">Transferase</keyword>
<evidence type="ECO:0000256" key="5">
    <source>
        <dbReference type="ARBA" id="ARBA00022723"/>
    </source>
</evidence>
<feature type="compositionally biased region" description="Polar residues" evidence="11">
    <location>
        <begin position="519"/>
        <end position="528"/>
    </location>
</feature>
<feature type="compositionally biased region" description="Polar residues" evidence="11">
    <location>
        <begin position="582"/>
        <end position="595"/>
    </location>
</feature>
<dbReference type="PROSITE" id="PS50800">
    <property type="entry name" value="SAP"/>
    <property type="match status" value="1"/>
</dbReference>
<feature type="region of interest" description="Disordered" evidence="11">
    <location>
        <begin position="576"/>
        <end position="595"/>
    </location>
</feature>
<dbReference type="Gene3D" id="1.10.720.30">
    <property type="entry name" value="SAP domain"/>
    <property type="match status" value="1"/>
</dbReference>
<feature type="non-terminal residue" evidence="14">
    <location>
        <position position="843"/>
    </location>
</feature>
<keyword evidence="5" id="KW-0479">Metal-binding</keyword>
<dbReference type="PANTHER" id="PTHR10782">
    <property type="entry name" value="ZINC FINGER MIZ DOMAIN-CONTAINING PROTEIN"/>
    <property type="match status" value="1"/>
</dbReference>
<feature type="region of interest" description="Disordered" evidence="11">
    <location>
        <begin position="816"/>
        <end position="843"/>
    </location>
</feature>
<sequence length="843" mass="93098">MDLVASCKEKLAYFRIKELKDVLSQLGLSKQGKKQDLVERILAILSDEQVARLWSKKDVVAREKVAKLVNDTYRRMQASGASDLASKGQVSSDISNARVKEEPENSFKPKIKVRCICGSSLETESMIQCEDLRCHVWEHVGCVIIPEKPMGGNSPLPDSFYCEICRLTRADPFWLTVAHPLFPVRLTTTNIPTDGTNPIQSVDRTFQITRTDKDLLVKQEYDVQAWCMLLNDKVLFRMQWPQYAELQVNGVPVRAINRPGSQLLGANGRDDGPVITPCIRDGINKISLSGCDSRSFCLGVRLVKRKTLQQVLNMIPEEAKGEPFDDALARVRRCIGGGAGNDNADSDSDIEVVADFFGVNLRCPMSGSRMKVAGRFKPCVHMGCFDLEVFVELNQRSRKAGIWQCPICLKNYSLEHMIVDPYFNRITSKMRHCDEEFTEIEIKPDGSWRGKFKSESERRELGQLSQWHEPDGSLYPTVNEIKPKMEMLTPVKQEGCADGPTPLRLGIRKNRNGVWEVSKPSNGGLSSSNREEKQNIIPMSSSATGSGRDGDDPSVNQDAVGAFDFGNNGMELDSLSMDVDSGYNSNKNHQQEAAPSNNDVIVLSDSDEENDVVITGGPVYNENQADGSGVNFSLHSYNEDPHTVVGGNSGLGLFTNDEDDYDMRLWQLSSETQGGPGFQLFASDADVSEGLVGLQPGPLNCDPVSDTSMPSIPMVPESVGRSEADANGGLVDNPLAFSRDDPSLQIFLPTRPETSAQSDFRNQAEVSNGIHSDDWISLRLGDHGETIGANGVNQNNQGSAREDDLDTLSETASLLMGMNDNRQEKASRQRSESPFLIPRQKRS</sequence>
<dbReference type="Pfam" id="PF02037">
    <property type="entry name" value="SAP"/>
    <property type="match status" value="1"/>
</dbReference>
<feature type="compositionally biased region" description="Basic and acidic residues" evidence="11">
    <location>
        <begin position="821"/>
        <end position="831"/>
    </location>
</feature>
<evidence type="ECO:0000256" key="11">
    <source>
        <dbReference type="SAM" id="MobiDB-lite"/>
    </source>
</evidence>
<dbReference type="CDD" id="cd16792">
    <property type="entry name" value="SP-RING_Siz-like"/>
    <property type="match status" value="1"/>
</dbReference>
<evidence type="ECO:0000256" key="4">
    <source>
        <dbReference type="ARBA" id="ARBA00022679"/>
    </source>
</evidence>
<accession>A0AAU9SKH6</accession>
<dbReference type="PANTHER" id="PTHR10782:SF83">
    <property type="entry name" value="SAP DOMAIN-CONTAINING PROTEIN"/>
    <property type="match status" value="1"/>
</dbReference>
<dbReference type="SMART" id="SM00513">
    <property type="entry name" value="SAP"/>
    <property type="match status" value="1"/>
</dbReference>
<feature type="domain" description="SAP" evidence="12">
    <location>
        <begin position="11"/>
        <end position="45"/>
    </location>
</feature>
<reference evidence="14 15" key="1">
    <citation type="submission" date="2022-03" db="EMBL/GenBank/DDBJ databases">
        <authorList>
            <person name="Nunn A."/>
            <person name="Chopra R."/>
            <person name="Nunn A."/>
            <person name="Contreras Garrido A."/>
        </authorList>
    </citation>
    <scope>NUCLEOTIDE SEQUENCE [LARGE SCALE GENOMIC DNA]</scope>
</reference>
<dbReference type="Pfam" id="PF02891">
    <property type="entry name" value="zf-MIZ"/>
    <property type="match status" value="1"/>
</dbReference>
<proteinExistence type="inferred from homology"/>